<dbReference type="GO" id="GO:0005886">
    <property type="term" value="C:plasma membrane"/>
    <property type="evidence" value="ECO:0007669"/>
    <property type="project" value="UniProtKB-SubCell"/>
</dbReference>
<evidence type="ECO:0000256" key="7">
    <source>
        <dbReference type="ARBA" id="ARBA00022723"/>
    </source>
</evidence>
<protein>
    <submittedName>
        <fullName evidence="14">Ni/Fe-hydrogenase, b-type cytochrome subunit</fullName>
    </submittedName>
</protein>
<dbReference type="OrthoDB" id="197262at2"/>
<evidence type="ECO:0000256" key="9">
    <source>
        <dbReference type="ARBA" id="ARBA00022989"/>
    </source>
</evidence>
<sequence>MKDHHDLPLSFWVTHWIRFICMIVLVVSGFYIAQPFIMSDADLSAPVNFLQAKIRFWHVLLGMILLGATLFKTYLFFFSKGSEIERKSFNNVLSAKQWASRIIFYLTLGGKVKDYGLYNPLQFVVYLGVYIALYGIIITGFVLFMNCYHDGMMGVIYPFFKPLETLMGGIANVRWIHHLLTWVFLLFLPVHIYMASMKYLFKTSYEKAHS</sequence>
<comment type="subcellular location">
    <subcellularLocation>
        <location evidence="1">Cell membrane</location>
        <topology evidence="1">Multi-pass membrane protein</topology>
    </subcellularLocation>
</comment>
<dbReference type="Proteomes" id="UP000257067">
    <property type="component" value="Unassembled WGS sequence"/>
</dbReference>
<evidence type="ECO:0000256" key="2">
    <source>
        <dbReference type="ARBA" id="ARBA00008622"/>
    </source>
</evidence>
<dbReference type="Pfam" id="PF01292">
    <property type="entry name" value="Ni_hydr_CYTB"/>
    <property type="match status" value="1"/>
</dbReference>
<evidence type="ECO:0000256" key="4">
    <source>
        <dbReference type="ARBA" id="ARBA00022475"/>
    </source>
</evidence>
<dbReference type="InterPro" id="IPR051542">
    <property type="entry name" value="Hydrogenase_cytochrome"/>
</dbReference>
<feature type="domain" description="Cytochrome b561 bacterial/Ni-hydrogenase" evidence="13">
    <location>
        <begin position="13"/>
        <end position="198"/>
    </location>
</feature>
<keyword evidence="7" id="KW-0479">Metal-binding</keyword>
<evidence type="ECO:0000259" key="13">
    <source>
        <dbReference type="Pfam" id="PF01292"/>
    </source>
</evidence>
<dbReference type="NCBIfam" id="TIGR02125">
    <property type="entry name" value="CytB-hydogenase"/>
    <property type="match status" value="1"/>
</dbReference>
<dbReference type="Gene3D" id="1.20.950.20">
    <property type="entry name" value="Transmembrane di-heme cytochromes, Chain C"/>
    <property type="match status" value="1"/>
</dbReference>
<evidence type="ECO:0000256" key="3">
    <source>
        <dbReference type="ARBA" id="ARBA00022448"/>
    </source>
</evidence>
<evidence type="ECO:0000256" key="1">
    <source>
        <dbReference type="ARBA" id="ARBA00004651"/>
    </source>
</evidence>
<dbReference type="GO" id="GO:0020037">
    <property type="term" value="F:heme binding"/>
    <property type="evidence" value="ECO:0007669"/>
    <property type="project" value="TreeGrafter"/>
</dbReference>
<dbReference type="EMBL" id="NXLU01000002">
    <property type="protein sequence ID" value="RDU69558.1"/>
    <property type="molecule type" value="Genomic_DNA"/>
</dbReference>
<dbReference type="PANTHER" id="PTHR30485:SF0">
    <property type="entry name" value="NI_FE-HYDROGENASE 1 B-TYPE CYTOCHROME SUBUNIT-RELATED"/>
    <property type="match status" value="1"/>
</dbReference>
<name>A0A3D8IWB6_9HELI</name>
<keyword evidence="8" id="KW-0249">Electron transport</keyword>
<keyword evidence="6 12" id="KW-0812">Transmembrane</keyword>
<dbReference type="InterPro" id="IPR000516">
    <property type="entry name" value="Ni-dep_Hydgase_cyt-B"/>
</dbReference>
<proteinExistence type="inferred from homology"/>
<dbReference type="InterPro" id="IPR011577">
    <property type="entry name" value="Cyt_b561_bac/Ni-Hgenase"/>
</dbReference>
<comment type="caution">
    <text evidence="14">The sequence shown here is derived from an EMBL/GenBank/DDBJ whole genome shotgun (WGS) entry which is preliminary data.</text>
</comment>
<evidence type="ECO:0000313" key="14">
    <source>
        <dbReference type="EMBL" id="RDU69558.1"/>
    </source>
</evidence>
<feature type="transmembrane region" description="Helical" evidence="12">
    <location>
        <begin position="123"/>
        <end position="145"/>
    </location>
</feature>
<keyword evidence="11 12" id="KW-0472">Membrane</keyword>
<evidence type="ECO:0000256" key="10">
    <source>
        <dbReference type="ARBA" id="ARBA00023004"/>
    </source>
</evidence>
<evidence type="ECO:0000256" key="5">
    <source>
        <dbReference type="ARBA" id="ARBA00022617"/>
    </source>
</evidence>
<feature type="transmembrane region" description="Helical" evidence="12">
    <location>
        <begin position="12"/>
        <end position="34"/>
    </location>
</feature>
<keyword evidence="10" id="KW-0408">Iron</keyword>
<evidence type="ECO:0000313" key="15">
    <source>
        <dbReference type="Proteomes" id="UP000257067"/>
    </source>
</evidence>
<dbReference type="PRINTS" id="PR00161">
    <property type="entry name" value="NIHGNASECYTB"/>
</dbReference>
<reference evidence="14 15" key="1">
    <citation type="submission" date="2018-04" db="EMBL/GenBank/DDBJ databases">
        <title>Novel Campyloabacter and Helicobacter Species and Strains.</title>
        <authorList>
            <person name="Mannion A.J."/>
            <person name="Shen Z."/>
            <person name="Fox J.G."/>
        </authorList>
    </citation>
    <scope>NUCLEOTIDE SEQUENCE [LARGE SCALE GENOMIC DNA]</scope>
    <source>
        <strain evidence="14 15">ATCC 700242</strain>
    </source>
</reference>
<evidence type="ECO:0000256" key="12">
    <source>
        <dbReference type="SAM" id="Phobius"/>
    </source>
</evidence>
<dbReference type="GO" id="GO:0005506">
    <property type="term" value="F:iron ion binding"/>
    <property type="evidence" value="ECO:0007669"/>
    <property type="project" value="InterPro"/>
</dbReference>
<accession>A0A3D8IWB6</accession>
<evidence type="ECO:0000256" key="8">
    <source>
        <dbReference type="ARBA" id="ARBA00022982"/>
    </source>
</evidence>
<dbReference type="InterPro" id="IPR016174">
    <property type="entry name" value="Di-haem_cyt_TM"/>
</dbReference>
<comment type="similarity">
    <text evidence="2">Belongs to the HupC/HyaC/HydC family.</text>
</comment>
<keyword evidence="4" id="KW-1003">Cell membrane</keyword>
<gene>
    <name evidence="14" type="primary">cybH</name>
    <name evidence="14" type="ORF">CQA62_02605</name>
</gene>
<keyword evidence="3" id="KW-0813">Transport</keyword>
<dbReference type="SUPFAM" id="SSF81342">
    <property type="entry name" value="Transmembrane di-heme cytochromes"/>
    <property type="match status" value="1"/>
</dbReference>
<dbReference type="GO" id="GO:0009055">
    <property type="term" value="F:electron transfer activity"/>
    <property type="evidence" value="ECO:0007669"/>
    <property type="project" value="InterPro"/>
</dbReference>
<keyword evidence="9 12" id="KW-1133">Transmembrane helix</keyword>
<evidence type="ECO:0000256" key="11">
    <source>
        <dbReference type="ARBA" id="ARBA00023136"/>
    </source>
</evidence>
<feature type="transmembrane region" description="Helical" evidence="12">
    <location>
        <begin position="175"/>
        <end position="194"/>
    </location>
</feature>
<evidence type="ECO:0000256" key="6">
    <source>
        <dbReference type="ARBA" id="ARBA00022692"/>
    </source>
</evidence>
<organism evidence="14 15">
    <name type="scientific">Helicobacter cholecystus</name>
    <dbReference type="NCBI Taxonomy" id="45498"/>
    <lineage>
        <taxon>Bacteria</taxon>
        <taxon>Pseudomonadati</taxon>
        <taxon>Campylobacterota</taxon>
        <taxon>Epsilonproteobacteria</taxon>
        <taxon>Campylobacterales</taxon>
        <taxon>Helicobacteraceae</taxon>
        <taxon>Helicobacter</taxon>
    </lineage>
</organism>
<dbReference type="AlphaFoldDB" id="A0A3D8IWB6"/>
<keyword evidence="15" id="KW-1185">Reference proteome</keyword>
<dbReference type="GO" id="GO:0022904">
    <property type="term" value="P:respiratory electron transport chain"/>
    <property type="evidence" value="ECO:0007669"/>
    <property type="project" value="InterPro"/>
</dbReference>
<dbReference type="PANTHER" id="PTHR30485">
    <property type="entry name" value="NI/FE-HYDROGENASE 1 B-TYPE CYTOCHROME SUBUNIT"/>
    <property type="match status" value="1"/>
</dbReference>
<dbReference type="RefSeq" id="WP_104724489.1">
    <property type="nucleotide sequence ID" value="NZ_FZNE01000003.1"/>
</dbReference>
<keyword evidence="5" id="KW-0349">Heme</keyword>
<feature type="transmembrane region" description="Helical" evidence="12">
    <location>
        <begin position="54"/>
        <end position="77"/>
    </location>
</feature>